<comment type="caution">
    <text evidence="8">The sequence shown here is derived from an EMBL/GenBank/DDBJ whole genome shotgun (WGS) entry which is preliminary data.</text>
</comment>
<evidence type="ECO:0000256" key="2">
    <source>
        <dbReference type="ARBA" id="ARBA00022490"/>
    </source>
</evidence>
<dbReference type="Pfam" id="PF00574">
    <property type="entry name" value="CLP_protease"/>
    <property type="match status" value="1"/>
</dbReference>
<evidence type="ECO:0000256" key="7">
    <source>
        <dbReference type="SAM" id="Coils"/>
    </source>
</evidence>
<evidence type="ECO:0000313" key="9">
    <source>
        <dbReference type="Proteomes" id="UP001153642"/>
    </source>
</evidence>
<protein>
    <recommendedName>
        <fullName evidence="6">ATP-dependent Clp protease proteolytic subunit</fullName>
    </recommendedName>
</protein>
<evidence type="ECO:0000256" key="6">
    <source>
        <dbReference type="RuleBase" id="RU003567"/>
    </source>
</evidence>
<evidence type="ECO:0000256" key="5">
    <source>
        <dbReference type="ARBA" id="ARBA00022825"/>
    </source>
</evidence>
<organism evidence="8 9">
    <name type="scientific">Galbibacter pacificus</name>
    <dbReference type="NCBI Taxonomy" id="2996052"/>
    <lineage>
        <taxon>Bacteria</taxon>
        <taxon>Pseudomonadati</taxon>
        <taxon>Bacteroidota</taxon>
        <taxon>Flavobacteriia</taxon>
        <taxon>Flavobacteriales</taxon>
        <taxon>Flavobacteriaceae</taxon>
        <taxon>Galbibacter</taxon>
    </lineage>
</organism>
<comment type="similarity">
    <text evidence="1 6">Belongs to the peptidase S14 family.</text>
</comment>
<reference evidence="8" key="1">
    <citation type="submission" date="2022-11" db="EMBL/GenBank/DDBJ databases">
        <title>High-quality draft genome sequence of Galbibacter sp. strain CMA-7.</title>
        <authorList>
            <person name="Wei L."/>
            <person name="Dong C."/>
            <person name="Shao Z."/>
        </authorList>
    </citation>
    <scope>NUCLEOTIDE SEQUENCE</scope>
    <source>
        <strain evidence="8">CMA-7</strain>
    </source>
</reference>
<dbReference type="EMBL" id="JAPMUA010000002">
    <property type="protein sequence ID" value="MDG3585752.1"/>
    <property type="molecule type" value="Genomic_DNA"/>
</dbReference>
<keyword evidence="9" id="KW-1185">Reference proteome</keyword>
<evidence type="ECO:0000256" key="4">
    <source>
        <dbReference type="ARBA" id="ARBA00022801"/>
    </source>
</evidence>
<gene>
    <name evidence="8" type="ORF">OSR52_07710</name>
</gene>
<accession>A0ABT6FR53</accession>
<feature type="coiled-coil region" evidence="7">
    <location>
        <begin position="105"/>
        <end position="132"/>
    </location>
</feature>
<sequence length="357" mass="39945">MEQATIYINGVIGEDVTLLDVIRQINGYASFNLLNVHINSIGGDYNEGFAIYDYLIGLKSKYKVNTRATGDVMSIATVIYMAGDERYAENSSRKNFMLHLPWAEAKGTAEDFKNYSTELEKAENELNSFYVENLKNVDEKTVTNLTKTDLYLNADEAFDLGLVTNLEIPFKAVAKLTTQTNNEEENKTNFMSKFEEKVNAIFNKLFPKALKEVQDGTGVTIVFEDVEAGEEVEKGDKATIDGAPANGKYVMPDGTTYVFVDGVLNSIEVAEAEETTEEEEVVAEAEEILSMEEFEKILEMLNKNVESILALTQANENLKLEIKNLKKSVGSDFELDDEVEEKKVKTTLTRAAQIMRS</sequence>
<keyword evidence="5" id="KW-0720">Serine protease</keyword>
<dbReference type="InterPro" id="IPR001907">
    <property type="entry name" value="ClpP"/>
</dbReference>
<name>A0ABT6FR53_9FLAO</name>
<dbReference type="PRINTS" id="PR00127">
    <property type="entry name" value="CLPPROTEASEP"/>
</dbReference>
<proteinExistence type="inferred from homology"/>
<keyword evidence="4" id="KW-0378">Hydrolase</keyword>
<dbReference type="SUPFAM" id="SSF52096">
    <property type="entry name" value="ClpP/crotonase"/>
    <property type="match status" value="1"/>
</dbReference>
<dbReference type="GO" id="GO:0006508">
    <property type="term" value="P:proteolysis"/>
    <property type="evidence" value="ECO:0007669"/>
    <property type="project" value="UniProtKB-KW"/>
</dbReference>
<keyword evidence="3 8" id="KW-0645">Protease</keyword>
<dbReference type="GO" id="GO:0008233">
    <property type="term" value="F:peptidase activity"/>
    <property type="evidence" value="ECO:0007669"/>
    <property type="project" value="UniProtKB-KW"/>
</dbReference>
<dbReference type="InterPro" id="IPR023562">
    <property type="entry name" value="ClpP/TepA"/>
</dbReference>
<feature type="coiled-coil region" evidence="7">
    <location>
        <begin position="291"/>
        <end position="328"/>
    </location>
</feature>
<dbReference type="InterPro" id="IPR029045">
    <property type="entry name" value="ClpP/crotonase-like_dom_sf"/>
</dbReference>
<dbReference type="PANTHER" id="PTHR10381:SF70">
    <property type="entry name" value="ATP-DEPENDENT CLP PROTEASE PROTEOLYTIC SUBUNIT"/>
    <property type="match status" value="1"/>
</dbReference>
<dbReference type="CDD" id="cd07016">
    <property type="entry name" value="S14_ClpP_1"/>
    <property type="match status" value="1"/>
</dbReference>
<evidence type="ECO:0000313" key="8">
    <source>
        <dbReference type="EMBL" id="MDG3585752.1"/>
    </source>
</evidence>
<dbReference type="Proteomes" id="UP001153642">
    <property type="component" value="Unassembled WGS sequence"/>
</dbReference>
<dbReference type="RefSeq" id="WP_277898992.1">
    <property type="nucleotide sequence ID" value="NZ_JAPMUA010000002.1"/>
</dbReference>
<dbReference type="Gene3D" id="3.90.226.10">
    <property type="entry name" value="2-enoyl-CoA Hydratase, Chain A, domain 1"/>
    <property type="match status" value="1"/>
</dbReference>
<keyword evidence="2" id="KW-0963">Cytoplasm</keyword>
<dbReference type="PANTHER" id="PTHR10381">
    <property type="entry name" value="ATP-DEPENDENT CLP PROTEASE PROTEOLYTIC SUBUNIT"/>
    <property type="match status" value="1"/>
</dbReference>
<evidence type="ECO:0000256" key="3">
    <source>
        <dbReference type="ARBA" id="ARBA00022670"/>
    </source>
</evidence>
<keyword evidence="7" id="KW-0175">Coiled coil</keyword>
<evidence type="ECO:0000256" key="1">
    <source>
        <dbReference type="ARBA" id="ARBA00007039"/>
    </source>
</evidence>